<evidence type="ECO:0000256" key="4">
    <source>
        <dbReference type="ARBA" id="ARBA00022840"/>
    </source>
</evidence>
<sequence>MASSSADPSTACPPESTVAANLPVEDPWALAVQIFYCPRCNAKTLTKRPGKFGWFLGCLKHPVCKTAINVGNPENFHRMLRKALTGSGDPLPEVIFEMESGETFRVFCKPGKDSEALLQELLASLDREGIQAEHTRARGGGISEREGEGGWGFPVRGAVFLLEDYEEAVRVALEVCLQKNGMVRKIPENTFRFFKEQYKASRRSREETGETGENQGGNWLSEEACVQLMRERMPLGLQSRLFAFQKEGVLYSLQRGSRSLIADEMGLGKTLQAIALLATLRAFPALIVVPASMRSVWAEEVERWLSELFVPRDIRVIFGHNDRPASDENVAVIITSFHMCRQIKESLLKRPFRTVIIDESHKMRSVYGKPDSKLTQAVAELARKARHCVMLSGTPSVVKPFDMFAQMDTLRPGMLSTCKDRFASEYCDMKTTSFGHWQPSTCSRSWELHLLLKSAVMIRRLKSDVMGELPPLRRQIVPIALDRRALLRLLTRNSVVSFLRENEGGANSQASRSGVVEEGGDGLPGETDWMYDESERFHSEELSRLRRSLGLEEDEEEVGEWGGDLEEDSMTDIGYNPPPKTQKRKKKGPPSGRTQEEEQKARMSEGDMTDIGYNPPPKTEVGKRQPKQEMNGNRRGVKSAPLPAGASRKDGRGGSRCTQQHESASSRAAPSTASMRARGHSAASSGVFEKEGFREPNRSLSSPAFSDSAVPVRWWCRERATVKTSAESCAICKVMGGWDWVQDKMKGAPAGTKFVLFAHHRRVMDRLEELLATSEWKSSYIRVDGGTPPITRQALFRRFNAEPVSGSGSVSTRGDSPGPPSPTSASVCVSGGRGGVCRVALVSITACSLGVDLSGASVGFFFEMPLDAGWLQQAEARMHRRGQTQSVNTYFLAGRALQAGDAEEKSGSVRWQYGKRRVSEKVSGDGDERRERVSAKGAKTGRDTVTQSEPFVHAEERQKKPEEILQDALAAAQRSFNKELLKLGNFDGIAYQKLMRSAEAVADVTDGPAAVAAKDWGAEVYSTQVDVLPDTTAASMYPDDPDERWLCETQPQNDLFSFEECAEDAEIRQGVDDGEESTRVEFGFMDVEPERETIDFGDGGTGSASECAESPVTAPDGLWFEVSPYTTRVHVHLLPDGSKPAGVSYLPEELLGGREDEEVEGKGKVEGGQEREDLGLGGDREAVRGARAIREAAARFLKEWEVLTPYQRRCLRDRPSRPPLLEASLAAAEELNESKRGGGGACFVRFRRPQDEEDDARLPSECSWRTVSVYYSRLGRAVSFRQGVGAGGRGALCLECMRTLGGESAGQKNTEGEGEREKKVEEAAAAAAARMSARSASVSSSSVVLLETGRRQSRKRESTDSVMILEPPEAPSASFSLSSRGRRRSSRFFGESPSASPPRERRGSSLSVLRFDESEPEEYEERGMSIEEKEGAVPSAPVSVCNNPSWVEGGSPGCREGSGVKDGEGDGQAEVIVATEEDLFCSGACRAEFFAARSAGSIRRQLFQLEKGVCNKCGLDCHALVQALRGLRDVRERERLVLQRAPRFRFHRALLALLVRSPAEGRAWHADHIQPVSCGGGQCGLMNLQTLCTVCHQLKSVEEQKRRRLEREREREETKRAKESEKLRKRQAAAQAAADAKKRKRDEAAKKKLALNSDDEERGSSSDCTAAAAVRKRPAAPSSRSGGQGRKNGGNPAKKPKKDENAQGRGGNKGAPALKHGKQENGLRDQTGKVSSYFQRSSTAGTSRQKGPVVADFERESEGLFNAATRALRKPPGRAAARASAAAKGTGHAVQTGERGERVAKNRADKEGKDKNPSNEKDRDEPNSCRRSSRLASQPDSLVIIDSSDDGQGE</sequence>
<feature type="region of interest" description="Disordered" evidence="5">
    <location>
        <begin position="917"/>
        <end position="948"/>
    </location>
</feature>
<dbReference type="InterPro" id="IPR049730">
    <property type="entry name" value="SNF2/RAD54-like_C"/>
</dbReference>
<dbReference type="VEuPathDB" id="CryptoDB:Cvel_16390"/>
<feature type="domain" description="Helicase ATP-binding" evidence="6">
    <location>
        <begin position="250"/>
        <end position="413"/>
    </location>
</feature>
<feature type="compositionally biased region" description="Basic and acidic residues" evidence="5">
    <location>
        <begin position="1310"/>
        <end position="1322"/>
    </location>
</feature>
<feature type="compositionally biased region" description="Low complexity" evidence="5">
    <location>
        <begin position="663"/>
        <end position="676"/>
    </location>
</feature>
<dbReference type="PANTHER" id="PTHR45766">
    <property type="entry name" value="DNA ANNEALING HELICASE AND ENDONUCLEASE ZRANB3 FAMILY MEMBER"/>
    <property type="match status" value="1"/>
</dbReference>
<dbReference type="GO" id="GO:0004386">
    <property type="term" value="F:helicase activity"/>
    <property type="evidence" value="ECO:0007669"/>
    <property type="project" value="UniProtKB-KW"/>
</dbReference>
<feature type="region of interest" description="Disordered" evidence="5">
    <location>
        <begin position="548"/>
        <end position="705"/>
    </location>
</feature>
<dbReference type="GO" id="GO:0006281">
    <property type="term" value="P:DNA repair"/>
    <property type="evidence" value="ECO:0007669"/>
    <property type="project" value="TreeGrafter"/>
</dbReference>
<dbReference type="InterPro" id="IPR027417">
    <property type="entry name" value="P-loop_NTPase"/>
</dbReference>
<evidence type="ECO:0000256" key="1">
    <source>
        <dbReference type="ARBA" id="ARBA00022741"/>
    </source>
</evidence>
<feature type="region of interest" description="Disordered" evidence="5">
    <location>
        <begin position="1153"/>
        <end position="1176"/>
    </location>
</feature>
<accession>A0A0G4FCQ1</accession>
<dbReference type="InterPro" id="IPR014001">
    <property type="entry name" value="Helicase_ATP-bd"/>
</dbReference>
<dbReference type="InterPro" id="IPR003615">
    <property type="entry name" value="HNH_nuc"/>
</dbReference>
<feature type="compositionally biased region" description="Acidic residues" evidence="5">
    <location>
        <begin position="551"/>
        <end position="570"/>
    </location>
</feature>
<dbReference type="SMART" id="SM00487">
    <property type="entry name" value="DEXDc"/>
    <property type="match status" value="1"/>
</dbReference>
<dbReference type="InterPro" id="IPR038718">
    <property type="entry name" value="SNF2-like_sf"/>
</dbReference>
<dbReference type="CDD" id="cd18793">
    <property type="entry name" value="SF2_C_SNF"/>
    <property type="match status" value="1"/>
</dbReference>
<feature type="compositionally biased region" description="Basic and acidic residues" evidence="5">
    <location>
        <begin position="1600"/>
        <end position="1622"/>
    </location>
</feature>
<reference evidence="7" key="1">
    <citation type="submission" date="2014-11" db="EMBL/GenBank/DDBJ databases">
        <authorList>
            <person name="Otto D Thomas"/>
            <person name="Naeem Raeece"/>
        </authorList>
    </citation>
    <scope>NUCLEOTIDE SEQUENCE</scope>
</reference>
<dbReference type="GO" id="GO:0004520">
    <property type="term" value="F:DNA endonuclease activity"/>
    <property type="evidence" value="ECO:0007669"/>
    <property type="project" value="TreeGrafter"/>
</dbReference>
<feature type="compositionally biased region" description="Basic and acidic residues" evidence="5">
    <location>
        <begin position="594"/>
        <end position="605"/>
    </location>
</feature>
<feature type="compositionally biased region" description="Basic and acidic residues" evidence="5">
    <location>
        <begin position="1717"/>
        <end position="1727"/>
    </location>
</feature>
<dbReference type="CDD" id="cd00085">
    <property type="entry name" value="HNHc"/>
    <property type="match status" value="1"/>
</dbReference>
<feature type="compositionally biased region" description="Basic and acidic residues" evidence="5">
    <location>
        <begin position="1160"/>
        <end position="1176"/>
    </location>
</feature>
<keyword evidence="3" id="KW-0347">Helicase</keyword>
<feature type="compositionally biased region" description="Low complexity" evidence="5">
    <location>
        <begin position="1773"/>
        <end position="1785"/>
    </location>
</feature>
<dbReference type="GO" id="GO:0031297">
    <property type="term" value="P:replication fork processing"/>
    <property type="evidence" value="ECO:0007669"/>
    <property type="project" value="TreeGrafter"/>
</dbReference>
<gene>
    <name evidence="7" type="ORF">Cvel_16390</name>
</gene>
<evidence type="ECO:0000256" key="2">
    <source>
        <dbReference type="ARBA" id="ARBA00022801"/>
    </source>
</evidence>
<evidence type="ECO:0000313" key="7">
    <source>
        <dbReference type="EMBL" id="CEM11022.1"/>
    </source>
</evidence>
<feature type="region of interest" description="Disordered" evidence="5">
    <location>
        <begin position="803"/>
        <end position="827"/>
    </location>
</feature>
<feature type="region of interest" description="Disordered" evidence="5">
    <location>
        <begin position="503"/>
        <end position="529"/>
    </location>
</feature>
<dbReference type="InterPro" id="IPR002711">
    <property type="entry name" value="HNH"/>
</dbReference>
<dbReference type="InterPro" id="IPR001650">
    <property type="entry name" value="Helicase_C-like"/>
</dbReference>
<dbReference type="InterPro" id="IPR000330">
    <property type="entry name" value="SNF2_N"/>
</dbReference>
<dbReference type="GO" id="GO:0043596">
    <property type="term" value="C:nuclear replication fork"/>
    <property type="evidence" value="ECO:0007669"/>
    <property type="project" value="TreeGrafter"/>
</dbReference>
<feature type="region of interest" description="Disordered" evidence="5">
    <location>
        <begin position="1600"/>
        <end position="1850"/>
    </location>
</feature>
<dbReference type="SMART" id="SM00490">
    <property type="entry name" value="HELICc"/>
    <property type="match status" value="1"/>
</dbReference>
<keyword evidence="2" id="KW-0378">Hydrolase</keyword>
<dbReference type="Gene3D" id="3.40.50.10810">
    <property type="entry name" value="Tandem AAA-ATPase domain"/>
    <property type="match status" value="1"/>
</dbReference>
<dbReference type="Pfam" id="PF00176">
    <property type="entry name" value="SNF2-rel_dom"/>
    <property type="match status" value="1"/>
</dbReference>
<keyword evidence="4" id="KW-0067">ATP-binding</keyword>
<evidence type="ECO:0000256" key="3">
    <source>
        <dbReference type="ARBA" id="ARBA00022806"/>
    </source>
</evidence>
<dbReference type="GO" id="GO:0005524">
    <property type="term" value="F:ATP binding"/>
    <property type="evidence" value="ECO:0007669"/>
    <property type="project" value="UniProtKB-KW"/>
</dbReference>
<organism evidence="7">
    <name type="scientific">Chromera velia CCMP2878</name>
    <dbReference type="NCBI Taxonomy" id="1169474"/>
    <lineage>
        <taxon>Eukaryota</taxon>
        <taxon>Sar</taxon>
        <taxon>Alveolata</taxon>
        <taxon>Colpodellida</taxon>
        <taxon>Chromeraceae</taxon>
        <taxon>Chromera</taxon>
    </lineage>
</organism>
<feature type="compositionally biased region" description="Polar residues" evidence="5">
    <location>
        <begin position="1728"/>
        <end position="1745"/>
    </location>
</feature>
<feature type="compositionally biased region" description="Basic and acidic residues" evidence="5">
    <location>
        <begin position="917"/>
        <end position="934"/>
    </location>
</feature>
<dbReference type="PROSITE" id="PS51192">
    <property type="entry name" value="HELICASE_ATP_BIND_1"/>
    <property type="match status" value="1"/>
</dbReference>
<keyword evidence="1" id="KW-0547">Nucleotide-binding</keyword>
<dbReference type="Gene3D" id="3.40.50.300">
    <property type="entry name" value="P-loop containing nucleotide triphosphate hydrolases"/>
    <property type="match status" value="1"/>
</dbReference>
<dbReference type="GO" id="GO:0008270">
    <property type="term" value="F:zinc ion binding"/>
    <property type="evidence" value="ECO:0007669"/>
    <property type="project" value="InterPro"/>
</dbReference>
<evidence type="ECO:0000256" key="5">
    <source>
        <dbReference type="SAM" id="MobiDB-lite"/>
    </source>
</evidence>
<dbReference type="GO" id="GO:0003676">
    <property type="term" value="F:nucleic acid binding"/>
    <property type="evidence" value="ECO:0007669"/>
    <property type="project" value="InterPro"/>
</dbReference>
<proteinExistence type="predicted"/>
<dbReference type="Gene3D" id="1.10.30.50">
    <property type="match status" value="1"/>
</dbReference>
<feature type="compositionally biased region" description="Low complexity" evidence="5">
    <location>
        <begin position="1365"/>
        <end position="1379"/>
    </location>
</feature>
<dbReference type="Pfam" id="PF01844">
    <property type="entry name" value="HNH"/>
    <property type="match status" value="1"/>
</dbReference>
<dbReference type="Gene3D" id="3.30.65.10">
    <property type="entry name" value="Bacterial Topoisomerase I, domain 1"/>
    <property type="match status" value="1"/>
</dbReference>
<name>A0A0G4FCQ1_9ALVE</name>
<protein>
    <recommendedName>
        <fullName evidence="6">Helicase ATP-binding domain-containing protein</fullName>
    </recommendedName>
</protein>
<feature type="region of interest" description="Disordered" evidence="5">
    <location>
        <begin position="1303"/>
        <end position="1326"/>
    </location>
</feature>
<dbReference type="PANTHER" id="PTHR45766:SF3">
    <property type="entry name" value="DNA ANNEALING HELICASE AND ENDONUCLEASE ZRANB3"/>
    <property type="match status" value="1"/>
</dbReference>
<feature type="region of interest" description="Disordered" evidence="5">
    <location>
        <begin position="1339"/>
        <end position="1420"/>
    </location>
</feature>
<evidence type="ECO:0000259" key="6">
    <source>
        <dbReference type="PROSITE" id="PS51192"/>
    </source>
</evidence>
<dbReference type="GO" id="GO:0016787">
    <property type="term" value="F:hydrolase activity"/>
    <property type="evidence" value="ECO:0007669"/>
    <property type="project" value="UniProtKB-KW"/>
</dbReference>
<feature type="compositionally biased region" description="Basic and acidic residues" evidence="5">
    <location>
        <begin position="688"/>
        <end position="697"/>
    </location>
</feature>
<dbReference type="EMBL" id="CDMZ01000288">
    <property type="protein sequence ID" value="CEM11022.1"/>
    <property type="molecule type" value="Genomic_DNA"/>
</dbReference>
<feature type="compositionally biased region" description="Basic and acidic residues" evidence="5">
    <location>
        <begin position="1794"/>
        <end position="1824"/>
    </location>
</feature>
<dbReference type="SUPFAM" id="SSF52540">
    <property type="entry name" value="P-loop containing nucleoside triphosphate hydrolases"/>
    <property type="match status" value="2"/>
</dbReference>